<keyword evidence="5" id="KW-1185">Reference proteome</keyword>
<dbReference type="Pfam" id="PF01920">
    <property type="entry name" value="Prefoldin_2"/>
    <property type="match status" value="1"/>
</dbReference>
<dbReference type="EMBL" id="KV453849">
    <property type="protein sequence ID" value="ODV86836.1"/>
    <property type="molecule type" value="Genomic_DNA"/>
</dbReference>
<proteinExistence type="inferred from homology"/>
<evidence type="ECO:0000256" key="1">
    <source>
        <dbReference type="ARBA" id="ARBA00008045"/>
    </source>
</evidence>
<feature type="coiled-coil region" evidence="3">
    <location>
        <begin position="4"/>
        <end position="31"/>
    </location>
</feature>
<dbReference type="AlphaFoldDB" id="A0A1E4T517"/>
<sequence length="111" mass="12678">MSAQQKLQALYDQYQQRIESLSSKLVTIQSEIDEHEIVLSTLVDVPPERKCFRMIGGALVELTVKDALVVLKDNLTGMKSSVEVMKKESVKLQKEFLDWKEKNNIKIVKAN</sequence>
<dbReference type="OrthoDB" id="29646at2759"/>
<evidence type="ECO:0000313" key="5">
    <source>
        <dbReference type="Proteomes" id="UP000094801"/>
    </source>
</evidence>
<dbReference type="GO" id="GO:0016272">
    <property type="term" value="C:prefoldin complex"/>
    <property type="evidence" value="ECO:0007669"/>
    <property type="project" value="InterPro"/>
</dbReference>
<dbReference type="InterPro" id="IPR027235">
    <property type="entry name" value="PFD2"/>
</dbReference>
<evidence type="ECO:0000313" key="4">
    <source>
        <dbReference type="EMBL" id="ODV86836.1"/>
    </source>
</evidence>
<evidence type="ECO:0000256" key="2">
    <source>
        <dbReference type="ARBA" id="ARBA00023186"/>
    </source>
</evidence>
<dbReference type="STRING" id="983967.A0A1E4T517"/>
<dbReference type="Gene3D" id="1.10.287.370">
    <property type="match status" value="1"/>
</dbReference>
<dbReference type="PANTHER" id="PTHR13303">
    <property type="entry name" value="PREFOLDIN SUBUNIT 2"/>
    <property type="match status" value="1"/>
</dbReference>
<evidence type="ECO:0000256" key="3">
    <source>
        <dbReference type="SAM" id="Coils"/>
    </source>
</evidence>
<gene>
    <name evidence="4" type="ORF">CANARDRAFT_27218</name>
</gene>
<comment type="similarity">
    <text evidence="1">Belongs to the prefoldin subunit beta family.</text>
</comment>
<keyword evidence="3" id="KW-0175">Coiled coil</keyword>
<dbReference type="InterPro" id="IPR002777">
    <property type="entry name" value="PFD_beta-like"/>
</dbReference>
<dbReference type="SUPFAM" id="SSF46579">
    <property type="entry name" value="Prefoldin"/>
    <property type="match status" value="1"/>
</dbReference>
<dbReference type="GO" id="GO:0051082">
    <property type="term" value="F:unfolded protein binding"/>
    <property type="evidence" value="ECO:0007669"/>
    <property type="project" value="InterPro"/>
</dbReference>
<organism evidence="4 5">
    <name type="scientific">[Candida] arabinofermentans NRRL YB-2248</name>
    <dbReference type="NCBI Taxonomy" id="983967"/>
    <lineage>
        <taxon>Eukaryota</taxon>
        <taxon>Fungi</taxon>
        <taxon>Dikarya</taxon>
        <taxon>Ascomycota</taxon>
        <taxon>Saccharomycotina</taxon>
        <taxon>Pichiomycetes</taxon>
        <taxon>Pichiales</taxon>
        <taxon>Pichiaceae</taxon>
        <taxon>Ogataea</taxon>
        <taxon>Ogataea/Candida clade</taxon>
    </lineage>
</organism>
<protein>
    <recommendedName>
        <fullName evidence="6">Prefoldin subunit 2</fullName>
    </recommendedName>
</protein>
<evidence type="ECO:0008006" key="6">
    <source>
        <dbReference type="Google" id="ProtNLM"/>
    </source>
</evidence>
<dbReference type="InterPro" id="IPR009053">
    <property type="entry name" value="Prefoldin"/>
</dbReference>
<name>A0A1E4T517_9ASCO</name>
<keyword evidence="2" id="KW-0143">Chaperone</keyword>
<dbReference type="GO" id="GO:0006457">
    <property type="term" value="P:protein folding"/>
    <property type="evidence" value="ECO:0007669"/>
    <property type="project" value="InterPro"/>
</dbReference>
<accession>A0A1E4T517</accession>
<dbReference type="Proteomes" id="UP000094801">
    <property type="component" value="Unassembled WGS sequence"/>
</dbReference>
<reference evidence="5" key="1">
    <citation type="submission" date="2016-04" db="EMBL/GenBank/DDBJ databases">
        <title>Comparative genomics of biotechnologically important yeasts.</title>
        <authorList>
            <consortium name="DOE Joint Genome Institute"/>
            <person name="Riley R."/>
            <person name="Haridas S."/>
            <person name="Wolfe K.H."/>
            <person name="Lopes M.R."/>
            <person name="Hittinger C.T."/>
            <person name="Goker M."/>
            <person name="Salamov A."/>
            <person name="Wisecaver J."/>
            <person name="Long T.M."/>
            <person name="Aerts A.L."/>
            <person name="Barry K."/>
            <person name="Choi C."/>
            <person name="Clum A."/>
            <person name="Coughlan A.Y."/>
            <person name="Deshpande S."/>
            <person name="Douglass A.P."/>
            <person name="Hanson S.J."/>
            <person name="Klenk H.-P."/>
            <person name="Labutti K."/>
            <person name="Lapidus A."/>
            <person name="Lindquist E."/>
            <person name="Lipzen A."/>
            <person name="Meier-Kolthoff J.P."/>
            <person name="Ohm R.A."/>
            <person name="Otillar R.P."/>
            <person name="Pangilinan J."/>
            <person name="Peng Y."/>
            <person name="Rokas A."/>
            <person name="Rosa C.A."/>
            <person name="Scheuner C."/>
            <person name="Sibirny A.A."/>
            <person name="Slot J.C."/>
            <person name="Stielow J.B."/>
            <person name="Sun H."/>
            <person name="Kurtzman C.P."/>
            <person name="Blackwell M."/>
            <person name="Grigoriev I.V."/>
            <person name="Jeffries T.W."/>
        </authorList>
    </citation>
    <scope>NUCLEOTIDE SEQUENCE [LARGE SCALE GENOMIC DNA]</scope>
    <source>
        <strain evidence="5">NRRL YB-2248</strain>
    </source>
</reference>